<evidence type="ECO:0000256" key="4">
    <source>
        <dbReference type="ARBA" id="ARBA00022475"/>
    </source>
</evidence>
<dbReference type="Pfam" id="PF01514">
    <property type="entry name" value="YscJ_FliF"/>
    <property type="match status" value="1"/>
</dbReference>
<keyword evidence="5 10" id="KW-0812">Transmembrane</keyword>
<evidence type="ECO:0000256" key="2">
    <source>
        <dbReference type="ARBA" id="ARBA00004651"/>
    </source>
</evidence>
<dbReference type="InterPro" id="IPR013556">
    <property type="entry name" value="Flag_M-ring_C"/>
</dbReference>
<feature type="compositionally biased region" description="Polar residues" evidence="9">
    <location>
        <begin position="299"/>
        <end position="327"/>
    </location>
</feature>
<proteinExistence type="inferred from homology"/>
<keyword evidence="4" id="KW-1003">Cell membrane</keyword>
<keyword evidence="7 10" id="KW-0472">Membrane</keyword>
<accession>A0ABV1H2P9</accession>
<dbReference type="PANTHER" id="PTHR30046:SF0">
    <property type="entry name" value="FLAGELLAR M-RING PROTEIN"/>
    <property type="match status" value="1"/>
</dbReference>
<evidence type="ECO:0000256" key="6">
    <source>
        <dbReference type="ARBA" id="ARBA00022989"/>
    </source>
</evidence>
<feature type="domain" description="Flagellar M-ring C-terminal" evidence="12">
    <location>
        <begin position="263"/>
        <end position="356"/>
    </location>
</feature>
<keyword evidence="13" id="KW-0282">Flagellum</keyword>
<evidence type="ECO:0000259" key="11">
    <source>
        <dbReference type="Pfam" id="PF01514"/>
    </source>
</evidence>
<evidence type="ECO:0000259" key="12">
    <source>
        <dbReference type="Pfam" id="PF08345"/>
    </source>
</evidence>
<keyword evidence="13" id="KW-0969">Cilium</keyword>
<evidence type="ECO:0000256" key="3">
    <source>
        <dbReference type="ARBA" id="ARBA00007971"/>
    </source>
</evidence>
<protein>
    <submittedName>
        <fullName evidence="13">Flagellar basal-body MS-ring/collar protein FliF</fullName>
    </submittedName>
</protein>
<dbReference type="Pfam" id="PF08345">
    <property type="entry name" value="YscJ_FliF_C"/>
    <property type="match status" value="1"/>
</dbReference>
<organism evidence="13 14">
    <name type="scientific">Lachnospira intestinalis</name>
    <dbReference type="NCBI Taxonomy" id="3133158"/>
    <lineage>
        <taxon>Bacteria</taxon>
        <taxon>Bacillati</taxon>
        <taxon>Bacillota</taxon>
        <taxon>Clostridia</taxon>
        <taxon>Lachnospirales</taxon>
        <taxon>Lachnospiraceae</taxon>
        <taxon>Lachnospira</taxon>
    </lineage>
</organism>
<dbReference type="Gene3D" id="3.30.300.30">
    <property type="match status" value="1"/>
</dbReference>
<feature type="transmembrane region" description="Helical" evidence="10">
    <location>
        <begin position="447"/>
        <end position="466"/>
    </location>
</feature>
<evidence type="ECO:0000256" key="9">
    <source>
        <dbReference type="SAM" id="MobiDB-lite"/>
    </source>
</evidence>
<dbReference type="InterPro" id="IPR000067">
    <property type="entry name" value="FlgMring_FliF"/>
</dbReference>
<keyword evidence="6 10" id="KW-1133">Transmembrane helix</keyword>
<dbReference type="InterPro" id="IPR006182">
    <property type="entry name" value="FliF_N_dom"/>
</dbReference>
<sequence>MAERIKQIPKKLLEIWNNWTKKQKTVIVSAVAVFLVAVVILAVVLNQPNYQVLTTCKDYTELSEVTALLKSNSYDYKVADNSLIVQVPKAKLTDAKMLIASENIQSDGYSFDDAMNSSFTTTESDKTKKYAHYLESKLKSDLESMDGIKNATVNIQLADSTNSFYTATSDASVGVTLKLSKTMEDEKAESIANFLATSVGNTNTDNITILSSDGSTLYSGANNSTVSGVSYNSKLKYKERIENTTKNSLRQGLLATGLYDDAYITMNLVLDWDAVNTIAKQYTPADGQEQGLYSESYDETSVGTNGASGTPGTTSNDDTTYEVTDGTSSTSTYEVHKYAYLPNELVTTTTKEPGSIVYDSSTLQVTFIKNRIYNEDECKKLGYLDNMTWDEFKAQNADSVALDVDNTWLDAISRGTGVAQGNINVLAYETHYFEDSDSPSVFQTASFWIQIALAVVILGLLAFVVIRSARPLTVEETEPELSVEEMLATTKENQPAVDDIDIQEKSETRKAIEKFVDENPEAVALLLRNWLNDGWD</sequence>
<feature type="transmembrane region" description="Helical" evidence="10">
    <location>
        <begin position="26"/>
        <end position="45"/>
    </location>
</feature>
<feature type="domain" description="Flagellar M-ring N-terminal" evidence="11">
    <location>
        <begin position="46"/>
        <end position="218"/>
    </location>
</feature>
<evidence type="ECO:0000256" key="1">
    <source>
        <dbReference type="ARBA" id="ARBA00004117"/>
    </source>
</evidence>
<comment type="caution">
    <text evidence="13">The sequence shown here is derived from an EMBL/GenBank/DDBJ whole genome shotgun (WGS) entry which is preliminary data.</text>
</comment>
<evidence type="ECO:0000313" key="14">
    <source>
        <dbReference type="Proteomes" id="UP001546774"/>
    </source>
</evidence>
<keyword evidence="13" id="KW-0966">Cell projection</keyword>
<evidence type="ECO:0000256" key="8">
    <source>
        <dbReference type="ARBA" id="ARBA00023143"/>
    </source>
</evidence>
<name>A0ABV1H2P9_9FIRM</name>
<dbReference type="Proteomes" id="UP001546774">
    <property type="component" value="Unassembled WGS sequence"/>
</dbReference>
<dbReference type="InterPro" id="IPR045851">
    <property type="entry name" value="AMP-bd_C_sf"/>
</dbReference>
<dbReference type="InterPro" id="IPR043427">
    <property type="entry name" value="YscJ/FliF"/>
</dbReference>
<dbReference type="PANTHER" id="PTHR30046">
    <property type="entry name" value="FLAGELLAR M-RING PROTEIN"/>
    <property type="match status" value="1"/>
</dbReference>
<dbReference type="EMBL" id="JBBMFS010000002">
    <property type="protein sequence ID" value="MEQ2553966.1"/>
    <property type="molecule type" value="Genomic_DNA"/>
</dbReference>
<gene>
    <name evidence="13" type="primary">fliF</name>
    <name evidence="13" type="ORF">WMO37_02920</name>
</gene>
<comment type="subcellular location">
    <subcellularLocation>
        <location evidence="1">Bacterial flagellum basal body</location>
    </subcellularLocation>
    <subcellularLocation>
        <location evidence="2">Cell membrane</location>
        <topology evidence="2">Multi-pass membrane protein</topology>
    </subcellularLocation>
</comment>
<dbReference type="NCBIfam" id="TIGR00206">
    <property type="entry name" value="fliF"/>
    <property type="match status" value="1"/>
</dbReference>
<keyword evidence="14" id="KW-1185">Reference proteome</keyword>
<feature type="region of interest" description="Disordered" evidence="9">
    <location>
        <begin position="298"/>
        <end position="327"/>
    </location>
</feature>
<evidence type="ECO:0000256" key="5">
    <source>
        <dbReference type="ARBA" id="ARBA00022692"/>
    </source>
</evidence>
<evidence type="ECO:0000256" key="10">
    <source>
        <dbReference type="SAM" id="Phobius"/>
    </source>
</evidence>
<reference evidence="13" key="1">
    <citation type="submission" date="2024-03" db="EMBL/GenBank/DDBJ databases">
        <title>Human intestinal bacterial collection.</title>
        <authorList>
            <person name="Pauvert C."/>
            <person name="Hitch T.C.A."/>
            <person name="Clavel T."/>
        </authorList>
    </citation>
    <scope>NUCLEOTIDE SEQUENCE [LARGE SCALE GENOMIC DNA]</scope>
    <source>
        <strain evidence="13">CLA-AA-H89B</strain>
    </source>
</reference>
<comment type="similarity">
    <text evidence="3">Belongs to the FliF family.</text>
</comment>
<keyword evidence="8" id="KW-0975">Bacterial flagellum</keyword>
<evidence type="ECO:0000313" key="13">
    <source>
        <dbReference type="EMBL" id="MEQ2553966.1"/>
    </source>
</evidence>
<evidence type="ECO:0000256" key="7">
    <source>
        <dbReference type="ARBA" id="ARBA00023136"/>
    </source>
</evidence>